<dbReference type="Pfam" id="PF02082">
    <property type="entry name" value="Rrf2"/>
    <property type="match status" value="1"/>
</dbReference>
<keyword evidence="1" id="KW-0238">DNA-binding</keyword>
<dbReference type="PANTHER" id="PTHR33221">
    <property type="entry name" value="WINGED HELIX-TURN-HELIX TRANSCRIPTIONAL REGULATOR, RRF2 FAMILY"/>
    <property type="match status" value="1"/>
</dbReference>
<protein>
    <submittedName>
        <fullName evidence="2">Predicted transcriptional regulator of sulfate adenylyltransferase, Rrf2 family</fullName>
    </submittedName>
</protein>
<reference evidence="2" key="1">
    <citation type="submission" date="2020-02" db="EMBL/GenBank/DDBJ databases">
        <authorList>
            <person name="Meier V. D."/>
        </authorList>
    </citation>
    <scope>NUCLEOTIDE SEQUENCE</scope>
    <source>
        <strain evidence="2">AVDCRST_MAG41</strain>
    </source>
</reference>
<dbReference type="PANTHER" id="PTHR33221:SF5">
    <property type="entry name" value="HTH-TYPE TRANSCRIPTIONAL REGULATOR ISCR"/>
    <property type="match status" value="1"/>
</dbReference>
<keyword evidence="2" id="KW-0808">Transferase</keyword>
<accession>A0A6J4HX52</accession>
<sequence>MHISARTDYAVRALLTLAAAGPGGTVTGQALAAEQQLPQKFLEAILADLRRSGLIRSRRGPVGGYSLARPATEIAVGDVVRAVDGPLAVVRGERPEQAVYAGAAEHLGALWVALRAAVRTVLDEVTLDQVLRGDLPAPVRHLLSEPGAWQSR</sequence>
<dbReference type="PROSITE" id="PS51197">
    <property type="entry name" value="HTH_RRF2_2"/>
    <property type="match status" value="1"/>
</dbReference>
<dbReference type="GO" id="GO:0016779">
    <property type="term" value="F:nucleotidyltransferase activity"/>
    <property type="evidence" value="ECO:0007669"/>
    <property type="project" value="UniProtKB-KW"/>
</dbReference>
<dbReference type="InterPro" id="IPR030489">
    <property type="entry name" value="TR_Rrf2-type_CS"/>
</dbReference>
<dbReference type="GO" id="GO:0003677">
    <property type="term" value="F:DNA binding"/>
    <property type="evidence" value="ECO:0007669"/>
    <property type="project" value="UniProtKB-KW"/>
</dbReference>
<dbReference type="InterPro" id="IPR036390">
    <property type="entry name" value="WH_DNA-bd_sf"/>
</dbReference>
<dbReference type="AlphaFoldDB" id="A0A6J4HX52"/>
<dbReference type="GO" id="GO:0005829">
    <property type="term" value="C:cytosol"/>
    <property type="evidence" value="ECO:0007669"/>
    <property type="project" value="TreeGrafter"/>
</dbReference>
<proteinExistence type="predicted"/>
<dbReference type="InterPro" id="IPR036388">
    <property type="entry name" value="WH-like_DNA-bd_sf"/>
</dbReference>
<evidence type="ECO:0000256" key="1">
    <source>
        <dbReference type="ARBA" id="ARBA00023125"/>
    </source>
</evidence>
<evidence type="ECO:0000313" key="2">
    <source>
        <dbReference type="EMBL" id="CAA9236467.1"/>
    </source>
</evidence>
<dbReference type="EMBL" id="CADCTP010000117">
    <property type="protein sequence ID" value="CAA9236467.1"/>
    <property type="molecule type" value="Genomic_DNA"/>
</dbReference>
<organism evidence="2">
    <name type="scientific">uncultured Mycobacteriales bacterium</name>
    <dbReference type="NCBI Taxonomy" id="581187"/>
    <lineage>
        <taxon>Bacteria</taxon>
        <taxon>Bacillati</taxon>
        <taxon>Actinomycetota</taxon>
        <taxon>Actinomycetes</taxon>
        <taxon>Mycobacteriales</taxon>
        <taxon>environmental samples</taxon>
    </lineage>
</organism>
<dbReference type="InterPro" id="IPR000944">
    <property type="entry name" value="Tscrpt_reg_Rrf2"/>
</dbReference>
<keyword evidence="2" id="KW-0548">Nucleotidyltransferase</keyword>
<dbReference type="NCBIfam" id="TIGR00738">
    <property type="entry name" value="rrf2_super"/>
    <property type="match status" value="1"/>
</dbReference>
<dbReference type="Gene3D" id="1.10.10.10">
    <property type="entry name" value="Winged helix-like DNA-binding domain superfamily/Winged helix DNA-binding domain"/>
    <property type="match status" value="1"/>
</dbReference>
<dbReference type="GO" id="GO:0003700">
    <property type="term" value="F:DNA-binding transcription factor activity"/>
    <property type="evidence" value="ECO:0007669"/>
    <property type="project" value="TreeGrafter"/>
</dbReference>
<dbReference type="SUPFAM" id="SSF46785">
    <property type="entry name" value="Winged helix' DNA-binding domain"/>
    <property type="match status" value="1"/>
</dbReference>
<dbReference type="PROSITE" id="PS01332">
    <property type="entry name" value="HTH_RRF2_1"/>
    <property type="match status" value="1"/>
</dbReference>
<gene>
    <name evidence="2" type="ORF">AVDCRST_MAG41-1217</name>
</gene>
<name>A0A6J4HX52_9ACTN</name>